<protein>
    <submittedName>
        <fullName evidence="2">Uncharacterized protein</fullName>
    </submittedName>
</protein>
<dbReference type="EMBL" id="CAEY01001116">
    <property type="status" value="NOT_ANNOTATED_CDS"/>
    <property type="molecule type" value="Genomic_DNA"/>
</dbReference>
<accession>T1JZ20</accession>
<keyword evidence="1" id="KW-0732">Signal</keyword>
<sequence length="102" mass="11286">MLNLCFFLLLFSDNVNIVGLENISLNCESNQTPDVIPFKEPDLDDINESFKTGAIVIPEAFLTGAYIQFHGEIIDNSPIMKAGENIAMITNCAQESYRSTPV</sequence>
<reference evidence="2" key="2">
    <citation type="submission" date="2015-06" db="UniProtKB">
        <authorList>
            <consortium name="EnsemblMetazoa"/>
        </authorList>
    </citation>
    <scope>IDENTIFICATION</scope>
</reference>
<keyword evidence="3" id="KW-1185">Reference proteome</keyword>
<feature type="signal peptide" evidence="1">
    <location>
        <begin position="1"/>
        <end position="20"/>
    </location>
</feature>
<reference evidence="3" key="1">
    <citation type="submission" date="2011-08" db="EMBL/GenBank/DDBJ databases">
        <authorList>
            <person name="Rombauts S."/>
        </authorList>
    </citation>
    <scope>NUCLEOTIDE SEQUENCE</scope>
    <source>
        <strain evidence="3">London</strain>
    </source>
</reference>
<proteinExistence type="predicted"/>
<dbReference type="AlphaFoldDB" id="T1JZ20"/>
<evidence type="ECO:0000256" key="1">
    <source>
        <dbReference type="SAM" id="SignalP"/>
    </source>
</evidence>
<dbReference type="EnsemblMetazoa" id="tetur03g02390.1">
    <property type="protein sequence ID" value="tetur03g02390.1"/>
    <property type="gene ID" value="tetur03g02390"/>
</dbReference>
<dbReference type="Proteomes" id="UP000015104">
    <property type="component" value="Unassembled WGS sequence"/>
</dbReference>
<evidence type="ECO:0000313" key="2">
    <source>
        <dbReference type="EnsemblMetazoa" id="tetur03g02390.1"/>
    </source>
</evidence>
<dbReference type="HOGENOM" id="CLU_2280929_0_0_1"/>
<organism evidence="2 3">
    <name type="scientific">Tetranychus urticae</name>
    <name type="common">Two-spotted spider mite</name>
    <dbReference type="NCBI Taxonomy" id="32264"/>
    <lineage>
        <taxon>Eukaryota</taxon>
        <taxon>Metazoa</taxon>
        <taxon>Ecdysozoa</taxon>
        <taxon>Arthropoda</taxon>
        <taxon>Chelicerata</taxon>
        <taxon>Arachnida</taxon>
        <taxon>Acari</taxon>
        <taxon>Acariformes</taxon>
        <taxon>Trombidiformes</taxon>
        <taxon>Prostigmata</taxon>
        <taxon>Eleutherengona</taxon>
        <taxon>Raphignathae</taxon>
        <taxon>Tetranychoidea</taxon>
        <taxon>Tetranychidae</taxon>
        <taxon>Tetranychus</taxon>
    </lineage>
</organism>
<name>T1JZ20_TETUR</name>
<feature type="chain" id="PRO_5004590999" evidence="1">
    <location>
        <begin position="21"/>
        <end position="102"/>
    </location>
</feature>
<evidence type="ECO:0000313" key="3">
    <source>
        <dbReference type="Proteomes" id="UP000015104"/>
    </source>
</evidence>